<proteinExistence type="predicted"/>
<sequence>MANYQALIPANTLSTVQLLTAVARACASRPVGFTYVSAGHLSTSPDNVNEVAEELKSCPAYSQTKFVSEIFVARFAQRLAQAGHGSLVSIVKPGLIMGSSSDGISNTDDFLWHVTASALDIGLRVDEDCDSWMAAAGVDLVAKIILDSCLPQSTDCGASVSKKILSGVSLGDNWDIIAKETGRVTEPSDAKNWLGTLQCEVEGKGPGHRMWPVMHLIEDKGGILGKPLSAMTAEDQDEHQAVVRKALRKRLQYLVAIGYMDTSRMSSEDGDNASEPGLVVLVGP</sequence>
<dbReference type="Pfam" id="PF07993">
    <property type="entry name" value="NAD_binding_4"/>
    <property type="match status" value="1"/>
</dbReference>
<dbReference type="AlphaFoldDB" id="A0A8H3WJJ4"/>
<keyword evidence="2" id="KW-0597">Phosphoprotein</keyword>
<dbReference type="OrthoDB" id="416786at2759"/>
<evidence type="ECO:0000259" key="4">
    <source>
        <dbReference type="Pfam" id="PF07993"/>
    </source>
</evidence>
<protein>
    <recommendedName>
        <fullName evidence="4">Thioester reductase (TE) domain-containing protein</fullName>
    </recommendedName>
</protein>
<keyword evidence="1" id="KW-0596">Phosphopantetheine</keyword>
<dbReference type="PANTHER" id="PTHR44845">
    <property type="entry name" value="CARRIER DOMAIN-CONTAINING PROTEIN"/>
    <property type="match status" value="1"/>
</dbReference>
<dbReference type="SUPFAM" id="SSF51735">
    <property type="entry name" value="NAD(P)-binding Rossmann-fold domains"/>
    <property type="match status" value="1"/>
</dbReference>
<evidence type="ECO:0000313" key="5">
    <source>
        <dbReference type="EMBL" id="KAF0325623.1"/>
    </source>
</evidence>
<comment type="caution">
    <text evidence="5">The sequence shown here is derived from an EMBL/GenBank/DDBJ whole genome shotgun (WGS) entry which is preliminary data.</text>
</comment>
<dbReference type="InterPro" id="IPR013120">
    <property type="entry name" value="FAR_NAD-bd"/>
</dbReference>
<dbReference type="Gene3D" id="3.40.50.720">
    <property type="entry name" value="NAD(P)-binding Rossmann-like Domain"/>
    <property type="match status" value="1"/>
</dbReference>
<feature type="domain" description="Thioester reductase (TE)" evidence="4">
    <location>
        <begin position="2"/>
        <end position="145"/>
    </location>
</feature>
<dbReference type="PANTHER" id="PTHR44845:SF4">
    <property type="entry name" value="NONRIBOSOMAL PEPTIDE SYNTHASE INPA"/>
    <property type="match status" value="1"/>
</dbReference>
<organism evidence="5 6">
    <name type="scientific">Colletotrichum asianum</name>
    <dbReference type="NCBI Taxonomy" id="702518"/>
    <lineage>
        <taxon>Eukaryota</taxon>
        <taxon>Fungi</taxon>
        <taxon>Dikarya</taxon>
        <taxon>Ascomycota</taxon>
        <taxon>Pezizomycotina</taxon>
        <taxon>Sordariomycetes</taxon>
        <taxon>Hypocreomycetidae</taxon>
        <taxon>Glomerellales</taxon>
        <taxon>Glomerellaceae</taxon>
        <taxon>Colletotrichum</taxon>
        <taxon>Colletotrichum gloeosporioides species complex</taxon>
    </lineage>
</organism>
<evidence type="ECO:0000313" key="6">
    <source>
        <dbReference type="Proteomes" id="UP000434172"/>
    </source>
</evidence>
<keyword evidence="6" id="KW-1185">Reference proteome</keyword>
<dbReference type="InterPro" id="IPR036291">
    <property type="entry name" value="NAD(P)-bd_dom_sf"/>
</dbReference>
<feature type="region of interest" description="Disordered" evidence="3">
    <location>
        <begin position="265"/>
        <end position="284"/>
    </location>
</feature>
<accession>A0A8H3WJJ4</accession>
<name>A0A8H3WJJ4_9PEZI</name>
<dbReference type="EMBL" id="WOWK01000035">
    <property type="protein sequence ID" value="KAF0325623.1"/>
    <property type="molecule type" value="Genomic_DNA"/>
</dbReference>
<gene>
    <name evidence="5" type="ORF">GQ607_007065</name>
</gene>
<dbReference type="Proteomes" id="UP000434172">
    <property type="component" value="Unassembled WGS sequence"/>
</dbReference>
<evidence type="ECO:0000256" key="1">
    <source>
        <dbReference type="ARBA" id="ARBA00022450"/>
    </source>
</evidence>
<evidence type="ECO:0000256" key="3">
    <source>
        <dbReference type="SAM" id="MobiDB-lite"/>
    </source>
</evidence>
<reference evidence="5 6" key="1">
    <citation type="submission" date="2019-12" db="EMBL/GenBank/DDBJ databases">
        <title>A genome sequence resource for the geographically widespread anthracnose pathogen Colletotrichum asianum.</title>
        <authorList>
            <person name="Meng Y."/>
        </authorList>
    </citation>
    <scope>NUCLEOTIDE SEQUENCE [LARGE SCALE GENOMIC DNA]</scope>
    <source>
        <strain evidence="5 6">ICMP 18580</strain>
    </source>
</reference>
<evidence type="ECO:0000256" key="2">
    <source>
        <dbReference type="ARBA" id="ARBA00022553"/>
    </source>
</evidence>